<dbReference type="EMBL" id="KN560092">
    <property type="protein sequence ID" value="KHJ86541.1"/>
    <property type="molecule type" value="Genomic_DNA"/>
</dbReference>
<dbReference type="OrthoDB" id="5809034at2759"/>
<name>A0A0B1SRM0_OESDE</name>
<evidence type="ECO:0000313" key="3">
    <source>
        <dbReference type="Proteomes" id="UP000053660"/>
    </source>
</evidence>
<keyword evidence="3" id="KW-1185">Reference proteome</keyword>
<organism evidence="2 3">
    <name type="scientific">Oesophagostomum dentatum</name>
    <name type="common">Nodular worm</name>
    <dbReference type="NCBI Taxonomy" id="61180"/>
    <lineage>
        <taxon>Eukaryota</taxon>
        <taxon>Metazoa</taxon>
        <taxon>Ecdysozoa</taxon>
        <taxon>Nematoda</taxon>
        <taxon>Chromadorea</taxon>
        <taxon>Rhabditida</taxon>
        <taxon>Rhabditina</taxon>
        <taxon>Rhabditomorpha</taxon>
        <taxon>Strongyloidea</taxon>
        <taxon>Strongylidae</taxon>
        <taxon>Oesophagostomum</taxon>
    </lineage>
</organism>
<evidence type="ECO:0000256" key="1">
    <source>
        <dbReference type="SAM" id="MobiDB-lite"/>
    </source>
</evidence>
<dbReference type="Proteomes" id="UP000053660">
    <property type="component" value="Unassembled WGS sequence"/>
</dbReference>
<dbReference type="AlphaFoldDB" id="A0A0B1SRM0"/>
<reference evidence="2 3" key="1">
    <citation type="submission" date="2014-03" db="EMBL/GenBank/DDBJ databases">
        <title>Draft genome of the hookworm Oesophagostomum dentatum.</title>
        <authorList>
            <person name="Mitreva M."/>
        </authorList>
    </citation>
    <scope>NUCLEOTIDE SEQUENCE [LARGE SCALE GENOMIC DNA]</scope>
    <source>
        <strain evidence="2 3">OD-Hann</strain>
    </source>
</reference>
<protein>
    <submittedName>
        <fullName evidence="2">Uncharacterized protein</fullName>
    </submittedName>
</protein>
<accession>A0A0B1SRM0</accession>
<proteinExistence type="predicted"/>
<evidence type="ECO:0000313" key="2">
    <source>
        <dbReference type="EMBL" id="KHJ86541.1"/>
    </source>
</evidence>
<feature type="region of interest" description="Disordered" evidence="1">
    <location>
        <begin position="105"/>
        <end position="150"/>
    </location>
</feature>
<sequence length="236" mass="26358">MTWSRPQSFHEPLDRPSIQDHLPYFAGKNAQVQEVNISCCPEREKKSCKYVINTKWIDDDDRAANRWEEIKAATTVSTGTSNVDELSSHSGTSYVESTWGDMTSMLDESMPEYPDAAGESSVELSRASAGRSSEELVPTVDRGSSNGDEQASEDLLISTDADHASMTSSLTEGMTAPWQDIVEMLAIRIIILEKAQKGIVRRQIDFETPSDKNISSIYRVLENELYVISFFYINAL</sequence>
<gene>
    <name evidence="2" type="ORF">OESDEN_13702</name>
</gene>